<sequence length="108" mass="11858">MGAVLLAAVLVLVAVVTMAPTEEERLAGSAGSMEAIARSLREGDELAGRTVGNLAFERVFRENGLVYFEQGQGRLGDRAYGYVWSPLVRPRNVEHVEGPWYAYTDLED</sequence>
<reference evidence="1 2" key="1">
    <citation type="submission" date="2024-09" db="EMBL/GenBank/DDBJ databases">
        <authorList>
            <person name="Sun Q."/>
            <person name="Mori K."/>
        </authorList>
    </citation>
    <scope>NUCLEOTIDE SEQUENCE [LARGE SCALE GENOMIC DNA]</scope>
    <source>
        <strain evidence="1 2">CCM 3426</strain>
    </source>
</reference>
<accession>A0ABV5IS19</accession>
<gene>
    <name evidence="1" type="ORF">ACFFV7_36815</name>
</gene>
<dbReference type="EMBL" id="JBHMEI010000040">
    <property type="protein sequence ID" value="MFB9206800.1"/>
    <property type="molecule type" value="Genomic_DNA"/>
</dbReference>
<name>A0ABV5IS19_9ACTN</name>
<evidence type="ECO:0000313" key="2">
    <source>
        <dbReference type="Proteomes" id="UP001589647"/>
    </source>
</evidence>
<evidence type="ECO:0000313" key="1">
    <source>
        <dbReference type="EMBL" id="MFB9206800.1"/>
    </source>
</evidence>
<organism evidence="1 2">
    <name type="scientific">Nonomuraea spiralis</name>
    <dbReference type="NCBI Taxonomy" id="46182"/>
    <lineage>
        <taxon>Bacteria</taxon>
        <taxon>Bacillati</taxon>
        <taxon>Actinomycetota</taxon>
        <taxon>Actinomycetes</taxon>
        <taxon>Streptosporangiales</taxon>
        <taxon>Streptosporangiaceae</taxon>
        <taxon>Nonomuraea</taxon>
    </lineage>
</organism>
<keyword evidence="2" id="KW-1185">Reference proteome</keyword>
<proteinExistence type="predicted"/>
<dbReference type="Proteomes" id="UP001589647">
    <property type="component" value="Unassembled WGS sequence"/>
</dbReference>
<dbReference type="RefSeq" id="WP_189653396.1">
    <property type="nucleotide sequence ID" value="NZ_BMRC01000040.1"/>
</dbReference>
<protein>
    <submittedName>
        <fullName evidence="1">Uncharacterized protein</fullName>
    </submittedName>
</protein>
<comment type="caution">
    <text evidence="1">The sequence shown here is derived from an EMBL/GenBank/DDBJ whole genome shotgun (WGS) entry which is preliminary data.</text>
</comment>